<evidence type="ECO:0000313" key="2">
    <source>
        <dbReference type="EMBL" id="EMS63615.1"/>
    </source>
</evidence>
<proteinExistence type="predicted"/>
<gene>
    <name evidence="2" type="ORF">TRIUR3_33294</name>
</gene>
<dbReference type="AlphaFoldDB" id="M8AFJ2"/>
<accession>M8AFJ2</accession>
<sequence length="51" mass="4962">MAPTGRVGDEASVKEELGGEEPRKQRSSELGSMATAAGDGGSRGGGRAGGS</sequence>
<feature type="compositionally biased region" description="Basic and acidic residues" evidence="1">
    <location>
        <begin position="7"/>
        <end position="27"/>
    </location>
</feature>
<name>M8AFJ2_TRIUA</name>
<protein>
    <submittedName>
        <fullName evidence="2">Uncharacterized protein</fullName>
    </submittedName>
</protein>
<reference evidence="2" key="1">
    <citation type="journal article" date="2013" name="Nature">
        <title>Draft genome of the wheat A-genome progenitor Triticum urartu.</title>
        <authorList>
            <person name="Ling H.Q."/>
            <person name="Zhao S."/>
            <person name="Liu D."/>
            <person name="Wang J."/>
            <person name="Sun H."/>
            <person name="Zhang C."/>
            <person name="Fan H."/>
            <person name="Li D."/>
            <person name="Dong L."/>
            <person name="Tao Y."/>
            <person name="Gao C."/>
            <person name="Wu H."/>
            <person name="Li Y."/>
            <person name="Cui Y."/>
            <person name="Guo X."/>
            <person name="Zheng S."/>
            <person name="Wang B."/>
            <person name="Yu K."/>
            <person name="Liang Q."/>
            <person name="Yang W."/>
            <person name="Lou X."/>
            <person name="Chen J."/>
            <person name="Feng M."/>
            <person name="Jian J."/>
            <person name="Zhang X."/>
            <person name="Luo G."/>
            <person name="Jiang Y."/>
            <person name="Liu J."/>
            <person name="Wang Z."/>
            <person name="Sha Y."/>
            <person name="Zhang B."/>
            <person name="Wu H."/>
            <person name="Tang D."/>
            <person name="Shen Q."/>
            <person name="Xue P."/>
            <person name="Zou S."/>
            <person name="Wang X."/>
            <person name="Liu X."/>
            <person name="Wang F."/>
            <person name="Yang Y."/>
            <person name="An X."/>
            <person name="Dong Z."/>
            <person name="Zhang K."/>
            <person name="Zhang X."/>
            <person name="Luo M.C."/>
            <person name="Dvorak J."/>
            <person name="Tong Y."/>
            <person name="Wang J."/>
            <person name="Yang H."/>
            <person name="Li Z."/>
            <person name="Wang D."/>
            <person name="Zhang A."/>
            <person name="Wang J."/>
        </authorList>
    </citation>
    <scope>NUCLEOTIDE SEQUENCE</scope>
</reference>
<dbReference type="EMBL" id="KD066768">
    <property type="protein sequence ID" value="EMS63615.1"/>
    <property type="molecule type" value="Genomic_DNA"/>
</dbReference>
<evidence type="ECO:0000256" key="1">
    <source>
        <dbReference type="SAM" id="MobiDB-lite"/>
    </source>
</evidence>
<feature type="region of interest" description="Disordered" evidence="1">
    <location>
        <begin position="1"/>
        <end position="51"/>
    </location>
</feature>
<organism evidence="2">
    <name type="scientific">Triticum urartu</name>
    <name type="common">Red wild einkorn</name>
    <name type="synonym">Crithodium urartu</name>
    <dbReference type="NCBI Taxonomy" id="4572"/>
    <lineage>
        <taxon>Eukaryota</taxon>
        <taxon>Viridiplantae</taxon>
        <taxon>Streptophyta</taxon>
        <taxon>Embryophyta</taxon>
        <taxon>Tracheophyta</taxon>
        <taxon>Spermatophyta</taxon>
        <taxon>Magnoliopsida</taxon>
        <taxon>Liliopsida</taxon>
        <taxon>Poales</taxon>
        <taxon>Poaceae</taxon>
        <taxon>BOP clade</taxon>
        <taxon>Pooideae</taxon>
        <taxon>Triticodae</taxon>
        <taxon>Triticeae</taxon>
        <taxon>Triticinae</taxon>
        <taxon>Triticum</taxon>
    </lineage>
</organism>
<feature type="compositionally biased region" description="Gly residues" evidence="1">
    <location>
        <begin position="38"/>
        <end position="51"/>
    </location>
</feature>